<dbReference type="PROSITE" id="PS50110">
    <property type="entry name" value="RESPONSE_REGULATORY"/>
    <property type="match status" value="1"/>
</dbReference>
<keyword evidence="1 5" id="KW-0597">Phosphoprotein</keyword>
<accession>A0A917P747</accession>
<feature type="domain" description="Response regulatory" evidence="7">
    <location>
        <begin position="4"/>
        <end position="120"/>
    </location>
</feature>
<dbReference type="GO" id="GO:0000160">
    <property type="term" value="P:phosphorelay signal transduction system"/>
    <property type="evidence" value="ECO:0007669"/>
    <property type="project" value="InterPro"/>
</dbReference>
<dbReference type="CDD" id="cd17535">
    <property type="entry name" value="REC_NarL-like"/>
    <property type="match status" value="1"/>
</dbReference>
<evidence type="ECO:0000259" key="7">
    <source>
        <dbReference type="PROSITE" id="PS50110"/>
    </source>
</evidence>
<keyword evidence="2" id="KW-0805">Transcription regulation</keyword>
<evidence type="ECO:0000259" key="6">
    <source>
        <dbReference type="PROSITE" id="PS50043"/>
    </source>
</evidence>
<dbReference type="SMART" id="SM00421">
    <property type="entry name" value="HTH_LUXR"/>
    <property type="match status" value="1"/>
</dbReference>
<evidence type="ECO:0000313" key="8">
    <source>
        <dbReference type="EMBL" id="GGJ64513.1"/>
    </source>
</evidence>
<evidence type="ECO:0000256" key="1">
    <source>
        <dbReference type="ARBA" id="ARBA00022553"/>
    </source>
</evidence>
<dbReference type="Proteomes" id="UP000657574">
    <property type="component" value="Unassembled WGS sequence"/>
</dbReference>
<gene>
    <name evidence="8" type="ORF">GCM10010121_088980</name>
</gene>
<protein>
    <submittedName>
        <fullName evidence="8">DNA-binding response regulator</fullName>
    </submittedName>
</protein>
<dbReference type="InterPro" id="IPR058245">
    <property type="entry name" value="NreC/VraR/RcsB-like_REC"/>
</dbReference>
<dbReference type="PROSITE" id="PS50043">
    <property type="entry name" value="HTH_LUXR_2"/>
    <property type="match status" value="1"/>
</dbReference>
<organism evidence="8 9">
    <name type="scientific">Streptomyces brasiliensis</name>
    <dbReference type="NCBI Taxonomy" id="1954"/>
    <lineage>
        <taxon>Bacteria</taxon>
        <taxon>Bacillati</taxon>
        <taxon>Actinomycetota</taxon>
        <taxon>Actinomycetes</taxon>
        <taxon>Kitasatosporales</taxon>
        <taxon>Streptomycetaceae</taxon>
        <taxon>Streptomyces</taxon>
    </lineage>
</organism>
<evidence type="ECO:0000256" key="5">
    <source>
        <dbReference type="PROSITE-ProRule" id="PRU00169"/>
    </source>
</evidence>
<dbReference type="Pfam" id="PF00196">
    <property type="entry name" value="GerE"/>
    <property type="match status" value="1"/>
</dbReference>
<evidence type="ECO:0000256" key="4">
    <source>
        <dbReference type="ARBA" id="ARBA00023163"/>
    </source>
</evidence>
<feature type="modified residue" description="4-aspartylphosphate" evidence="5">
    <location>
        <position position="55"/>
    </location>
</feature>
<dbReference type="AlphaFoldDB" id="A0A917P747"/>
<dbReference type="RefSeq" id="WP_189317004.1">
    <property type="nucleotide sequence ID" value="NZ_BMQA01000080.1"/>
</dbReference>
<dbReference type="CDD" id="cd06170">
    <property type="entry name" value="LuxR_C_like"/>
    <property type="match status" value="1"/>
</dbReference>
<keyword evidence="4" id="KW-0804">Transcription</keyword>
<dbReference type="InterPro" id="IPR011006">
    <property type="entry name" value="CheY-like_superfamily"/>
</dbReference>
<reference evidence="8" key="1">
    <citation type="journal article" date="2014" name="Int. J. Syst. Evol. Microbiol.">
        <title>Complete genome sequence of Corynebacterium casei LMG S-19264T (=DSM 44701T), isolated from a smear-ripened cheese.</title>
        <authorList>
            <consortium name="US DOE Joint Genome Institute (JGI-PGF)"/>
            <person name="Walter F."/>
            <person name="Albersmeier A."/>
            <person name="Kalinowski J."/>
            <person name="Ruckert C."/>
        </authorList>
    </citation>
    <scope>NUCLEOTIDE SEQUENCE</scope>
    <source>
        <strain evidence="8">JCM 3086</strain>
    </source>
</reference>
<dbReference type="Gene3D" id="3.40.50.2300">
    <property type="match status" value="1"/>
</dbReference>
<name>A0A917P747_9ACTN</name>
<evidence type="ECO:0000313" key="9">
    <source>
        <dbReference type="Proteomes" id="UP000657574"/>
    </source>
</evidence>
<dbReference type="EMBL" id="BMQA01000080">
    <property type="protein sequence ID" value="GGJ64513.1"/>
    <property type="molecule type" value="Genomic_DNA"/>
</dbReference>
<sequence>MTIRVLVVDDQPLIRDALAALLATAGDVDVVGTASDGAAAVRQAHRCDPDVVLMDIRMPGMDGVEATRHLRALPRPPAVVMLTTFDLDEYVLAAVRAGASGFLMKDGDADDLIAGIRTAAAGDTILAPRAVRRLVDHVAGTRAHDPAAVQAVSQLTAREREVLAQLAKGLTNAEIAGALGVSEATAKTHVSNVLAKLQARDRTQAVVIAYTSGLV</sequence>
<comment type="caution">
    <text evidence="8">The sequence shown here is derived from an EMBL/GenBank/DDBJ whole genome shotgun (WGS) entry which is preliminary data.</text>
</comment>
<proteinExistence type="predicted"/>
<dbReference type="PRINTS" id="PR00038">
    <property type="entry name" value="HTHLUXR"/>
</dbReference>
<evidence type="ECO:0000256" key="3">
    <source>
        <dbReference type="ARBA" id="ARBA00023125"/>
    </source>
</evidence>
<dbReference type="GO" id="GO:0003677">
    <property type="term" value="F:DNA binding"/>
    <property type="evidence" value="ECO:0007669"/>
    <property type="project" value="UniProtKB-KW"/>
</dbReference>
<dbReference type="SUPFAM" id="SSF52172">
    <property type="entry name" value="CheY-like"/>
    <property type="match status" value="1"/>
</dbReference>
<dbReference type="InterPro" id="IPR016032">
    <property type="entry name" value="Sig_transdc_resp-reg_C-effctor"/>
</dbReference>
<dbReference type="PANTHER" id="PTHR43214:SF24">
    <property type="entry name" value="TRANSCRIPTIONAL REGULATORY PROTEIN NARL-RELATED"/>
    <property type="match status" value="1"/>
</dbReference>
<dbReference type="GO" id="GO:0006355">
    <property type="term" value="P:regulation of DNA-templated transcription"/>
    <property type="evidence" value="ECO:0007669"/>
    <property type="project" value="InterPro"/>
</dbReference>
<reference evidence="8" key="2">
    <citation type="submission" date="2020-09" db="EMBL/GenBank/DDBJ databases">
        <authorList>
            <person name="Sun Q."/>
            <person name="Ohkuma M."/>
        </authorList>
    </citation>
    <scope>NUCLEOTIDE SEQUENCE</scope>
    <source>
        <strain evidence="8">JCM 3086</strain>
    </source>
</reference>
<dbReference type="PANTHER" id="PTHR43214">
    <property type="entry name" value="TWO-COMPONENT RESPONSE REGULATOR"/>
    <property type="match status" value="1"/>
</dbReference>
<keyword evidence="9" id="KW-1185">Reference proteome</keyword>
<evidence type="ECO:0000256" key="2">
    <source>
        <dbReference type="ARBA" id="ARBA00023015"/>
    </source>
</evidence>
<dbReference type="Pfam" id="PF00072">
    <property type="entry name" value="Response_reg"/>
    <property type="match status" value="1"/>
</dbReference>
<feature type="domain" description="HTH luxR-type" evidence="6">
    <location>
        <begin position="148"/>
        <end position="213"/>
    </location>
</feature>
<dbReference type="SMART" id="SM00448">
    <property type="entry name" value="REC"/>
    <property type="match status" value="1"/>
</dbReference>
<dbReference type="InterPro" id="IPR039420">
    <property type="entry name" value="WalR-like"/>
</dbReference>
<dbReference type="InterPro" id="IPR001789">
    <property type="entry name" value="Sig_transdc_resp-reg_receiver"/>
</dbReference>
<keyword evidence="3 8" id="KW-0238">DNA-binding</keyword>
<dbReference type="SUPFAM" id="SSF46894">
    <property type="entry name" value="C-terminal effector domain of the bipartite response regulators"/>
    <property type="match status" value="1"/>
</dbReference>
<dbReference type="InterPro" id="IPR000792">
    <property type="entry name" value="Tscrpt_reg_LuxR_C"/>
</dbReference>